<keyword evidence="4 16" id="KW-0812">Transmembrane</keyword>
<evidence type="ECO:0000313" key="20">
    <source>
        <dbReference type="Proteomes" id="UP000192596"/>
    </source>
</evidence>
<comment type="caution">
    <text evidence="19">The sequence shown here is derived from an EMBL/GenBank/DDBJ whole genome shotgun (WGS) entry which is preliminary data.</text>
</comment>
<keyword evidence="8 16" id="KW-0067">ATP-binding</keyword>
<evidence type="ECO:0000313" key="19">
    <source>
        <dbReference type="EMBL" id="OQO08423.1"/>
    </source>
</evidence>
<keyword evidence="3 16" id="KW-0109">Calcium transport</keyword>
<dbReference type="GO" id="GO:0016887">
    <property type="term" value="F:ATP hydrolysis activity"/>
    <property type="evidence" value="ECO:0007669"/>
    <property type="project" value="InterPro"/>
</dbReference>
<dbReference type="STRING" id="1507870.A0A1V8TAI7"/>
<dbReference type="InterPro" id="IPR036412">
    <property type="entry name" value="HAD-like_sf"/>
</dbReference>
<keyword evidence="12 16" id="KW-0406">Ion transport</keyword>
<dbReference type="Gene3D" id="3.40.1110.10">
    <property type="entry name" value="Calcium-transporting ATPase, cytoplasmic domain N"/>
    <property type="match status" value="1"/>
</dbReference>
<evidence type="ECO:0000256" key="8">
    <source>
        <dbReference type="ARBA" id="ARBA00022840"/>
    </source>
</evidence>
<comment type="function">
    <text evidence="16">Catalyzes the hydrolysis of ATP coupled with the transport of calcium.</text>
</comment>
<feature type="transmembrane region" description="Helical" evidence="16">
    <location>
        <begin position="530"/>
        <end position="553"/>
    </location>
</feature>
<evidence type="ECO:0000256" key="10">
    <source>
        <dbReference type="ARBA" id="ARBA00022967"/>
    </source>
</evidence>
<evidence type="ECO:0000256" key="12">
    <source>
        <dbReference type="ARBA" id="ARBA00023065"/>
    </source>
</evidence>
<keyword evidence="5" id="KW-0479">Metal-binding</keyword>
<evidence type="ECO:0000256" key="5">
    <source>
        <dbReference type="ARBA" id="ARBA00022723"/>
    </source>
</evidence>
<dbReference type="NCBIfam" id="TIGR01494">
    <property type="entry name" value="ATPase_P-type"/>
    <property type="match status" value="1"/>
</dbReference>
<reference evidence="20" key="1">
    <citation type="submission" date="2017-03" db="EMBL/GenBank/DDBJ databases">
        <title>Genomes of endolithic fungi from Antarctica.</title>
        <authorList>
            <person name="Coleine C."/>
            <person name="Masonjones S."/>
            <person name="Stajich J.E."/>
        </authorList>
    </citation>
    <scope>NUCLEOTIDE SEQUENCE [LARGE SCALE GENOMIC DNA]</scope>
    <source>
        <strain evidence="20">CCFEE 5527</strain>
    </source>
</reference>
<comment type="similarity">
    <text evidence="16">Belongs to the cation transport ATPase (P-type) (TC 3.A.3) family.</text>
</comment>
<sequence length="659" mass="72414">MNNLVRILKSCETMGNATTICSDRTGTLTQNVMTVVTGTFFGTKIFDDKNNSANETRLALFANNLSNDEKSQLIDAITTNSTAFESDNGLLSFARSIGMGPLSEERSNATIIQLVPFDSRRKCMGVVQRLSNGTYRLNVKGASEILLGHCTSMCSSASTRSMTSEDREALEKLVDLYAKQSLRTIALITKGFEQWPPAGCEDENDRSQADFDAVLKEMIFTGIVGIQDPLRPGVPEAVQKCHMAGVSCRMVTGDNVVTARAIATDCGIYTDGIVMEGPVFRILSDAQMAETLPRLQVLARSSPEEKRILVTKLRELGEVVAVIGDGTNDGPALKAADIGFSMGISGTEVAKEASAIILMDDNFTSVLTALMWGRAVNDAVRKFLQFQITVNITAVIIASVSALASSDMRPVLTAVQLLWINLIMDSLAALALASDPPTEEILDRKPLKRSAPLISITMWKQDIGQAILQLIVTFTMYYGAPAWLGIPSDGLEIRSLVFATYVNLQISNMLNNRRLDNKFNVFQGVFKNYYFVVVFLAMIGCQVMIMSVGGRAFSIQRITDRDRDWGISIGIGSLSLPFGVLIRLVPDWLFEKIAKVVGKPVVLVYRPLHRWSGKMGRKIKGLRRKSKESKESEKVEEVAEEEARVEEEGRRTDVEKGRA</sequence>
<dbReference type="EC" id="7.2.2.10" evidence="16"/>
<dbReference type="FunFam" id="3.40.50.1000:FF:000018">
    <property type="entry name" value="Calcium-transporting ATPase"/>
    <property type="match status" value="1"/>
</dbReference>
<dbReference type="PANTHER" id="PTHR24093">
    <property type="entry name" value="CATION TRANSPORTING ATPASE"/>
    <property type="match status" value="1"/>
</dbReference>
<evidence type="ECO:0000256" key="4">
    <source>
        <dbReference type="ARBA" id="ARBA00022692"/>
    </source>
</evidence>
<accession>A0A1V8TAI7</accession>
<feature type="transmembrane region" description="Helical" evidence="16">
    <location>
        <begin position="466"/>
        <end position="486"/>
    </location>
</feature>
<comment type="caution">
    <text evidence="16">Lacks conserved residue(s) required for the propagation of feature annotation.</text>
</comment>
<dbReference type="SUPFAM" id="SSF56784">
    <property type="entry name" value="HAD-like"/>
    <property type="match status" value="1"/>
</dbReference>
<dbReference type="Pfam" id="PF00689">
    <property type="entry name" value="Cation_ATPase_C"/>
    <property type="match status" value="1"/>
</dbReference>
<dbReference type="InterPro" id="IPR023298">
    <property type="entry name" value="ATPase_P-typ_TM_dom_sf"/>
</dbReference>
<dbReference type="OrthoDB" id="3352408at2759"/>
<keyword evidence="13 16" id="KW-0472">Membrane</keyword>
<feature type="compositionally biased region" description="Basic and acidic residues" evidence="17">
    <location>
        <begin position="628"/>
        <end position="637"/>
    </location>
</feature>
<dbReference type="Proteomes" id="UP000192596">
    <property type="component" value="Unassembled WGS sequence"/>
</dbReference>
<dbReference type="Gene3D" id="3.40.50.1000">
    <property type="entry name" value="HAD superfamily/HAD-like"/>
    <property type="match status" value="1"/>
</dbReference>
<comment type="subcellular location">
    <subcellularLocation>
        <location evidence="1 16">Membrane</location>
        <topology evidence="1 16">Multi-pass membrane protein</topology>
    </subcellularLocation>
</comment>
<keyword evidence="6 16" id="KW-0547">Nucleotide-binding</keyword>
<proteinExistence type="inferred from homology"/>
<keyword evidence="7 16" id="KW-0106">Calcium</keyword>
<organism evidence="19 20">
    <name type="scientific">Cryoendolithus antarcticus</name>
    <dbReference type="NCBI Taxonomy" id="1507870"/>
    <lineage>
        <taxon>Eukaryota</taxon>
        <taxon>Fungi</taxon>
        <taxon>Dikarya</taxon>
        <taxon>Ascomycota</taxon>
        <taxon>Pezizomycotina</taxon>
        <taxon>Dothideomycetes</taxon>
        <taxon>Dothideomycetidae</taxon>
        <taxon>Cladosporiales</taxon>
        <taxon>Cladosporiaceae</taxon>
        <taxon>Cryoendolithus</taxon>
    </lineage>
</organism>
<dbReference type="Gene3D" id="1.20.1110.10">
    <property type="entry name" value="Calcium-transporting ATPase, transmembrane domain"/>
    <property type="match status" value="1"/>
</dbReference>
<dbReference type="InterPro" id="IPR023214">
    <property type="entry name" value="HAD_sf"/>
</dbReference>
<feature type="domain" description="Cation-transporting P-type ATPase C-terminal" evidence="18">
    <location>
        <begin position="411"/>
        <end position="584"/>
    </location>
</feature>
<evidence type="ECO:0000256" key="14">
    <source>
        <dbReference type="ARBA" id="ARBA00048694"/>
    </source>
</evidence>
<dbReference type="InterPro" id="IPR006068">
    <property type="entry name" value="ATPase_P-typ_cation-transptr_C"/>
</dbReference>
<dbReference type="InParanoid" id="A0A1V8TAI7"/>
<dbReference type="Pfam" id="PF13246">
    <property type="entry name" value="Cation_ATPase"/>
    <property type="match status" value="1"/>
</dbReference>
<dbReference type="PRINTS" id="PR00120">
    <property type="entry name" value="HATPASE"/>
</dbReference>
<dbReference type="NCBIfam" id="TIGR01517">
    <property type="entry name" value="ATPase-IIB_Ca"/>
    <property type="match status" value="1"/>
</dbReference>
<dbReference type="PROSITE" id="PS01229">
    <property type="entry name" value="COF_2"/>
    <property type="match status" value="1"/>
</dbReference>
<dbReference type="AlphaFoldDB" id="A0A1V8TAI7"/>
<dbReference type="Pfam" id="PF08282">
    <property type="entry name" value="Hydrolase_3"/>
    <property type="match status" value="1"/>
</dbReference>
<evidence type="ECO:0000256" key="9">
    <source>
        <dbReference type="ARBA" id="ARBA00022842"/>
    </source>
</evidence>
<dbReference type="GO" id="GO:0005524">
    <property type="term" value="F:ATP binding"/>
    <property type="evidence" value="ECO:0007669"/>
    <property type="project" value="UniProtKB-KW"/>
</dbReference>
<dbReference type="EMBL" id="NAJO01000012">
    <property type="protein sequence ID" value="OQO08423.1"/>
    <property type="molecule type" value="Genomic_DNA"/>
</dbReference>
<dbReference type="GO" id="GO:0006874">
    <property type="term" value="P:intracellular calcium ion homeostasis"/>
    <property type="evidence" value="ECO:0007669"/>
    <property type="project" value="TreeGrafter"/>
</dbReference>
<evidence type="ECO:0000256" key="16">
    <source>
        <dbReference type="RuleBase" id="RU361146"/>
    </source>
</evidence>
<comment type="function">
    <text evidence="15">This magnesium-dependent enzyme catalyzes the hydrolysis of ATP coupled with the transport of calcium. Transports the calcium to the vacuole and participates in the control of the cytosolic free calcium.</text>
</comment>
<evidence type="ECO:0000256" key="2">
    <source>
        <dbReference type="ARBA" id="ARBA00022448"/>
    </source>
</evidence>
<evidence type="ECO:0000256" key="17">
    <source>
        <dbReference type="SAM" id="MobiDB-lite"/>
    </source>
</evidence>
<keyword evidence="9" id="KW-0460">Magnesium</keyword>
<evidence type="ECO:0000256" key="15">
    <source>
        <dbReference type="ARBA" id="ARBA00059328"/>
    </source>
</evidence>
<dbReference type="InterPro" id="IPR001757">
    <property type="entry name" value="P_typ_ATPase"/>
</dbReference>
<protein>
    <recommendedName>
        <fullName evidence="16">Calcium-transporting ATPase</fullName>
        <ecNumber evidence="16">7.2.2.10</ecNumber>
    </recommendedName>
</protein>
<evidence type="ECO:0000259" key="18">
    <source>
        <dbReference type="Pfam" id="PF00689"/>
    </source>
</evidence>
<evidence type="ECO:0000256" key="13">
    <source>
        <dbReference type="ARBA" id="ARBA00023136"/>
    </source>
</evidence>
<name>A0A1V8TAI7_9PEZI</name>
<evidence type="ECO:0000256" key="7">
    <source>
        <dbReference type="ARBA" id="ARBA00022837"/>
    </source>
</evidence>
<keyword evidence="2 16" id="KW-0813">Transport</keyword>
<dbReference type="InterPro" id="IPR023299">
    <property type="entry name" value="ATPase_P-typ_cyto_dom_N"/>
</dbReference>
<keyword evidence="10" id="KW-1278">Translocase</keyword>
<keyword evidence="11 16" id="KW-1133">Transmembrane helix</keyword>
<evidence type="ECO:0000256" key="3">
    <source>
        <dbReference type="ARBA" id="ARBA00022568"/>
    </source>
</evidence>
<dbReference type="InterPro" id="IPR006408">
    <property type="entry name" value="P-type_ATPase_IIB"/>
</dbReference>
<feature type="compositionally biased region" description="Basic residues" evidence="17">
    <location>
        <begin position="618"/>
        <end position="627"/>
    </location>
</feature>
<feature type="transmembrane region" description="Helical" evidence="16">
    <location>
        <begin position="384"/>
        <end position="404"/>
    </location>
</feature>
<feature type="compositionally biased region" description="Basic and acidic residues" evidence="17">
    <location>
        <begin position="646"/>
        <end position="659"/>
    </location>
</feature>
<dbReference type="GO" id="GO:0046872">
    <property type="term" value="F:metal ion binding"/>
    <property type="evidence" value="ECO:0007669"/>
    <property type="project" value="UniProtKB-KW"/>
</dbReference>
<dbReference type="PRINTS" id="PR00119">
    <property type="entry name" value="CATATPASE"/>
</dbReference>
<dbReference type="GO" id="GO:0005388">
    <property type="term" value="F:P-type calcium transporter activity"/>
    <property type="evidence" value="ECO:0007669"/>
    <property type="project" value="UniProtKB-EC"/>
</dbReference>
<dbReference type="GO" id="GO:0005886">
    <property type="term" value="C:plasma membrane"/>
    <property type="evidence" value="ECO:0007669"/>
    <property type="project" value="TreeGrafter"/>
</dbReference>
<feature type="region of interest" description="Disordered" evidence="17">
    <location>
        <begin position="618"/>
        <end position="659"/>
    </location>
</feature>
<feature type="transmembrane region" description="Helical" evidence="16">
    <location>
        <begin position="565"/>
        <end position="585"/>
    </location>
</feature>
<gene>
    <name evidence="19" type="ORF">B0A48_06293</name>
</gene>
<dbReference type="PANTHER" id="PTHR24093:SF346">
    <property type="entry name" value="CALCIUM-TRANSPORTING ATPASE"/>
    <property type="match status" value="1"/>
</dbReference>
<evidence type="ECO:0000256" key="6">
    <source>
        <dbReference type="ARBA" id="ARBA00022741"/>
    </source>
</evidence>
<comment type="catalytic activity">
    <reaction evidence="14 16">
        <text>Ca(2+)(in) + ATP + H2O = Ca(2+)(out) + ADP + phosphate + H(+)</text>
        <dbReference type="Rhea" id="RHEA:18105"/>
        <dbReference type="ChEBI" id="CHEBI:15377"/>
        <dbReference type="ChEBI" id="CHEBI:15378"/>
        <dbReference type="ChEBI" id="CHEBI:29108"/>
        <dbReference type="ChEBI" id="CHEBI:30616"/>
        <dbReference type="ChEBI" id="CHEBI:43474"/>
        <dbReference type="ChEBI" id="CHEBI:456216"/>
        <dbReference type="EC" id="7.2.2.10"/>
    </reaction>
</comment>
<dbReference type="SUPFAM" id="SSF81665">
    <property type="entry name" value="Calcium ATPase, transmembrane domain M"/>
    <property type="match status" value="1"/>
</dbReference>
<evidence type="ECO:0000256" key="11">
    <source>
        <dbReference type="ARBA" id="ARBA00022989"/>
    </source>
</evidence>
<dbReference type="SUPFAM" id="SSF81660">
    <property type="entry name" value="Metal cation-transporting ATPase, ATP-binding domain N"/>
    <property type="match status" value="1"/>
</dbReference>
<keyword evidence="20" id="KW-1185">Reference proteome</keyword>
<evidence type="ECO:0000256" key="1">
    <source>
        <dbReference type="ARBA" id="ARBA00004141"/>
    </source>
</evidence>